<sequence length="415" mass="46975">MQLLKFITAGSVDDGKSTLIGRLLYDTNSILDDQLEAIKNANRKNDDGTVDLAILTDGLKAEREQGITIDVAYKYFQTEKRKFIVADAPGHIQYTRNMVTGASNSDLIIILIDARKGVIEQTKRHSFLAALLSLKQVLVCVNKMDMVEFSEEVYSNIKEEYLTLGQKLGLKNIDFIPVSALKGDNIVNTSHRMPWYTGPSLLDYLENIQWEEQDENKPWRFPVQWVIRPQTEDLPDYRGYAGRVIGHGLKLGEEVLVLPSGVRSKIAKIEWNESSLEQAEDGQSVVLHLTDDIDISRGDFLVQATQPAEALRNLEGDVAWFDQRPLDTAQIYLLQNHSKLTKIKVSEVEYKYDINTQERIFGEDLHLNDIGKIRIKAAEEVVFDKRDEYPQNSRAILIDPRTNLTVGALILTGEA</sequence>
<organism evidence="8 9">
    <name type="scientific">Leadbetterella byssophila (strain DSM 17132 / JCM 16389 / KACC 11308 / NBRC 106382 / 4M15)</name>
    <dbReference type="NCBI Taxonomy" id="649349"/>
    <lineage>
        <taxon>Bacteria</taxon>
        <taxon>Pseudomonadati</taxon>
        <taxon>Bacteroidota</taxon>
        <taxon>Cytophagia</taxon>
        <taxon>Cytophagales</taxon>
        <taxon>Leadbetterellaceae</taxon>
        <taxon>Leadbetterella</taxon>
    </lineage>
</organism>
<keyword evidence="6" id="KW-0342">GTP-binding</keyword>
<dbReference type="Gene3D" id="2.40.30.10">
    <property type="entry name" value="Translation factors"/>
    <property type="match status" value="2"/>
</dbReference>
<dbReference type="InterPro" id="IPR009000">
    <property type="entry name" value="Transl_B-barrel_sf"/>
</dbReference>
<accession>E4RQP6</accession>
<evidence type="ECO:0000256" key="3">
    <source>
        <dbReference type="ARBA" id="ARBA00022695"/>
    </source>
</evidence>
<dbReference type="CDD" id="cd04095">
    <property type="entry name" value="CysN_NoDQ_III"/>
    <property type="match status" value="1"/>
</dbReference>
<reference evidence="8 9" key="2">
    <citation type="journal article" date="2011" name="Stand. Genomic Sci.">
        <title>Complete genome sequence of Leadbetterella byssophila type strain (4M15).</title>
        <authorList>
            <person name="Abt B."/>
            <person name="Teshima H."/>
            <person name="Lucas S."/>
            <person name="Lapidus A."/>
            <person name="Del Rio T.G."/>
            <person name="Nolan M."/>
            <person name="Tice H."/>
            <person name="Cheng J.F."/>
            <person name="Pitluck S."/>
            <person name="Liolios K."/>
            <person name="Pagani I."/>
            <person name="Ivanova N."/>
            <person name="Mavromatis K."/>
            <person name="Pati A."/>
            <person name="Tapia R."/>
            <person name="Han C."/>
            <person name="Goodwin L."/>
            <person name="Chen A."/>
            <person name="Palaniappan K."/>
            <person name="Land M."/>
            <person name="Hauser L."/>
            <person name="Chang Y.J."/>
            <person name="Jeffries C.D."/>
            <person name="Rohde M."/>
            <person name="Goker M."/>
            <person name="Tindall B.J."/>
            <person name="Detter J.C."/>
            <person name="Woyke T."/>
            <person name="Bristow J."/>
            <person name="Eisen J.A."/>
            <person name="Markowitz V."/>
            <person name="Hugenholtz P."/>
            <person name="Klenk H.P."/>
            <person name="Kyrpides N.C."/>
        </authorList>
    </citation>
    <scope>NUCLEOTIDE SEQUENCE [LARGE SCALE GENOMIC DNA]</scope>
    <source>
        <strain evidence="9">DSM 17132 / JCM 16389 / KACC 11308 / NBRC 106382 / 4M15</strain>
    </source>
</reference>
<keyword evidence="4" id="KW-0547">Nucleotide-binding</keyword>
<dbReference type="GO" id="GO:0005524">
    <property type="term" value="F:ATP binding"/>
    <property type="evidence" value="ECO:0007669"/>
    <property type="project" value="UniProtKB-KW"/>
</dbReference>
<protein>
    <recommendedName>
        <fullName evidence="1">sulfate adenylyltransferase</fullName>
        <ecNumber evidence="1">2.7.7.4</ecNumber>
    </recommendedName>
</protein>
<evidence type="ECO:0000256" key="2">
    <source>
        <dbReference type="ARBA" id="ARBA00022679"/>
    </source>
</evidence>
<dbReference type="EC" id="2.7.7.4" evidence="1"/>
<evidence type="ECO:0000256" key="6">
    <source>
        <dbReference type="ARBA" id="ARBA00023134"/>
    </source>
</evidence>
<dbReference type="InterPro" id="IPR044138">
    <property type="entry name" value="CysN_II"/>
</dbReference>
<dbReference type="RefSeq" id="WP_013408551.1">
    <property type="nucleotide sequence ID" value="NC_014655.1"/>
</dbReference>
<dbReference type="GO" id="GO:0005525">
    <property type="term" value="F:GTP binding"/>
    <property type="evidence" value="ECO:0007669"/>
    <property type="project" value="UniProtKB-KW"/>
</dbReference>
<dbReference type="AlphaFoldDB" id="E4RQP6"/>
<dbReference type="PROSITE" id="PS51722">
    <property type="entry name" value="G_TR_2"/>
    <property type="match status" value="1"/>
</dbReference>
<dbReference type="InterPro" id="IPR050100">
    <property type="entry name" value="TRAFAC_GTPase_members"/>
</dbReference>
<dbReference type="GO" id="GO:0004781">
    <property type="term" value="F:sulfate adenylyltransferase (ATP) activity"/>
    <property type="evidence" value="ECO:0007669"/>
    <property type="project" value="UniProtKB-EC"/>
</dbReference>
<dbReference type="CDD" id="cd04166">
    <property type="entry name" value="CysN_ATPS"/>
    <property type="match status" value="1"/>
</dbReference>
<gene>
    <name evidence="8" type="ordered locus">Lbys_1795</name>
</gene>
<dbReference type="InterPro" id="IPR054696">
    <property type="entry name" value="GTP-eEF1A_C"/>
</dbReference>
<evidence type="ECO:0000313" key="8">
    <source>
        <dbReference type="EMBL" id="ADQ17502.1"/>
    </source>
</evidence>
<dbReference type="Proteomes" id="UP000007435">
    <property type="component" value="Chromosome"/>
</dbReference>
<dbReference type="InterPro" id="IPR044139">
    <property type="entry name" value="CysN_NoDQ_III"/>
</dbReference>
<dbReference type="eggNOG" id="COG2895">
    <property type="taxonomic scope" value="Bacteria"/>
</dbReference>
<dbReference type="InterPro" id="IPR011779">
    <property type="entry name" value="SO4_adenylTrfase_lsu"/>
</dbReference>
<evidence type="ECO:0000256" key="4">
    <source>
        <dbReference type="ARBA" id="ARBA00022741"/>
    </source>
</evidence>
<dbReference type="NCBIfam" id="TIGR02034">
    <property type="entry name" value="CysN"/>
    <property type="match status" value="1"/>
</dbReference>
<evidence type="ECO:0000256" key="1">
    <source>
        <dbReference type="ARBA" id="ARBA00012391"/>
    </source>
</evidence>
<dbReference type="HOGENOM" id="CLU_007265_5_2_10"/>
<dbReference type="GO" id="GO:0003924">
    <property type="term" value="F:GTPase activity"/>
    <property type="evidence" value="ECO:0007669"/>
    <property type="project" value="InterPro"/>
</dbReference>
<feature type="domain" description="Tr-type G" evidence="7">
    <location>
        <begin position="1"/>
        <end position="214"/>
    </location>
</feature>
<dbReference type="Gene3D" id="3.40.50.300">
    <property type="entry name" value="P-loop containing nucleotide triphosphate hydrolases"/>
    <property type="match status" value="1"/>
</dbReference>
<reference key="1">
    <citation type="submission" date="2010-11" db="EMBL/GenBank/DDBJ databases">
        <title>The complete genome of Leadbetterella byssophila DSM 17132.</title>
        <authorList>
            <consortium name="US DOE Joint Genome Institute (JGI-PGF)"/>
            <person name="Lucas S."/>
            <person name="Copeland A."/>
            <person name="Lapidus A."/>
            <person name="Glavina del Rio T."/>
            <person name="Dalin E."/>
            <person name="Tice H."/>
            <person name="Bruce D."/>
            <person name="Goodwin L."/>
            <person name="Pitluck S."/>
            <person name="Kyrpides N."/>
            <person name="Mavromatis K."/>
            <person name="Ivanova N."/>
            <person name="Teshima H."/>
            <person name="Brettin T."/>
            <person name="Detter J.C."/>
            <person name="Han C."/>
            <person name="Tapia R."/>
            <person name="Land M."/>
            <person name="Hauser L."/>
            <person name="Markowitz V."/>
            <person name="Cheng J.-F."/>
            <person name="Hugenholtz P."/>
            <person name="Woyke T."/>
            <person name="Wu D."/>
            <person name="Tindall B."/>
            <person name="Pomrenke H.G."/>
            <person name="Brambilla E."/>
            <person name="Klenk H.-P."/>
            <person name="Eisen J.A."/>
        </authorList>
    </citation>
    <scope>NUCLEOTIDE SEQUENCE [LARGE SCALE GENOMIC DNA]</scope>
    <source>
        <strain>DSM 17132</strain>
    </source>
</reference>
<keyword evidence="9" id="KW-1185">Reference proteome</keyword>
<dbReference type="STRING" id="649349.Lbys_1795"/>
<evidence type="ECO:0000259" key="7">
    <source>
        <dbReference type="PROSITE" id="PS51722"/>
    </source>
</evidence>
<evidence type="ECO:0000313" key="9">
    <source>
        <dbReference type="Proteomes" id="UP000007435"/>
    </source>
</evidence>
<dbReference type="SUPFAM" id="SSF52540">
    <property type="entry name" value="P-loop containing nucleoside triphosphate hydrolases"/>
    <property type="match status" value="1"/>
</dbReference>
<keyword evidence="3 8" id="KW-0548">Nucleotidyltransferase</keyword>
<dbReference type="Pfam" id="PF00009">
    <property type="entry name" value="GTP_EFTU"/>
    <property type="match status" value="1"/>
</dbReference>
<dbReference type="InterPro" id="IPR009001">
    <property type="entry name" value="Transl_elong_EF1A/Init_IF2_C"/>
</dbReference>
<keyword evidence="5" id="KW-0067">ATP-binding</keyword>
<evidence type="ECO:0000256" key="5">
    <source>
        <dbReference type="ARBA" id="ARBA00022840"/>
    </source>
</evidence>
<dbReference type="EMBL" id="CP002305">
    <property type="protein sequence ID" value="ADQ17502.1"/>
    <property type="molecule type" value="Genomic_DNA"/>
</dbReference>
<dbReference type="PRINTS" id="PR00315">
    <property type="entry name" value="ELONGATNFCT"/>
</dbReference>
<dbReference type="SUPFAM" id="SSF50447">
    <property type="entry name" value="Translation proteins"/>
    <property type="match status" value="1"/>
</dbReference>
<dbReference type="InterPro" id="IPR041757">
    <property type="entry name" value="CysN_GTP-bd"/>
</dbReference>
<dbReference type="PANTHER" id="PTHR23115">
    <property type="entry name" value="TRANSLATION FACTOR"/>
    <property type="match status" value="1"/>
</dbReference>
<proteinExistence type="predicted"/>
<dbReference type="Pfam" id="PF22594">
    <property type="entry name" value="GTP-eEF1A_C"/>
    <property type="match status" value="1"/>
</dbReference>
<dbReference type="GO" id="GO:0006790">
    <property type="term" value="P:sulfur compound metabolic process"/>
    <property type="evidence" value="ECO:0007669"/>
    <property type="project" value="InterPro"/>
</dbReference>
<dbReference type="KEGG" id="lby:Lbys_1795"/>
<dbReference type="OrthoDB" id="9804504at2"/>
<dbReference type="InterPro" id="IPR000795">
    <property type="entry name" value="T_Tr_GTP-bd_dom"/>
</dbReference>
<keyword evidence="2 8" id="KW-0808">Transferase</keyword>
<dbReference type="CDD" id="cd03695">
    <property type="entry name" value="CysN_NodQ_II"/>
    <property type="match status" value="1"/>
</dbReference>
<dbReference type="PROSITE" id="PS00301">
    <property type="entry name" value="G_TR_1"/>
    <property type="match status" value="1"/>
</dbReference>
<dbReference type="FunFam" id="3.40.50.300:FF:000119">
    <property type="entry name" value="Sulfate adenylyltransferase subunit 1"/>
    <property type="match status" value="1"/>
</dbReference>
<dbReference type="InterPro" id="IPR031157">
    <property type="entry name" value="G_TR_CS"/>
</dbReference>
<dbReference type="SUPFAM" id="SSF50465">
    <property type="entry name" value="EF-Tu/eEF-1alpha/eIF2-gamma C-terminal domain"/>
    <property type="match status" value="1"/>
</dbReference>
<dbReference type="InterPro" id="IPR027417">
    <property type="entry name" value="P-loop_NTPase"/>
</dbReference>
<name>E4RQP6_LEAB4</name>